<organism evidence="2">
    <name type="scientific">uncultured Sphingomonas sp</name>
    <dbReference type="NCBI Taxonomy" id="158754"/>
    <lineage>
        <taxon>Bacteria</taxon>
        <taxon>Pseudomonadati</taxon>
        <taxon>Pseudomonadota</taxon>
        <taxon>Alphaproteobacteria</taxon>
        <taxon>Sphingomonadales</taxon>
        <taxon>Sphingomonadaceae</taxon>
        <taxon>Sphingomonas</taxon>
        <taxon>environmental samples</taxon>
    </lineage>
</organism>
<dbReference type="AlphaFoldDB" id="A0A6J4TBJ7"/>
<evidence type="ECO:0000313" key="2">
    <source>
        <dbReference type="EMBL" id="CAA9519104.1"/>
    </source>
</evidence>
<reference evidence="2" key="1">
    <citation type="submission" date="2020-02" db="EMBL/GenBank/DDBJ databases">
        <authorList>
            <person name="Meier V. D."/>
        </authorList>
    </citation>
    <scope>NUCLEOTIDE SEQUENCE</scope>
    <source>
        <strain evidence="2">AVDCRST_MAG62</strain>
    </source>
</reference>
<proteinExistence type="predicted"/>
<feature type="region of interest" description="Disordered" evidence="1">
    <location>
        <begin position="18"/>
        <end position="46"/>
    </location>
</feature>
<protein>
    <submittedName>
        <fullName evidence="2">Uncharacterized protein</fullName>
    </submittedName>
</protein>
<accession>A0A6J4TBJ7</accession>
<sequence length="46" mass="5008">MNDKDKAERLAAQLRENLRKRKEQGRAKNVIPAQAGTSGDDAPTSA</sequence>
<dbReference type="EMBL" id="CADCWB010000125">
    <property type="protein sequence ID" value="CAA9519104.1"/>
    <property type="molecule type" value="Genomic_DNA"/>
</dbReference>
<evidence type="ECO:0000256" key="1">
    <source>
        <dbReference type="SAM" id="MobiDB-lite"/>
    </source>
</evidence>
<gene>
    <name evidence="2" type="ORF">AVDCRST_MAG62-996</name>
</gene>
<name>A0A6J4TBJ7_9SPHN</name>